<proteinExistence type="predicted"/>
<dbReference type="EMBL" id="CABVQD010000005">
    <property type="protein sequence ID" value="VWB51535.1"/>
    <property type="molecule type" value="Genomic_DNA"/>
</dbReference>
<protein>
    <submittedName>
        <fullName evidence="2">Alpha/beta hydrolase fold protein</fullName>
    </submittedName>
</protein>
<dbReference type="Proteomes" id="UP000494330">
    <property type="component" value="Unassembled WGS sequence"/>
</dbReference>
<dbReference type="InterPro" id="IPR050266">
    <property type="entry name" value="AB_hydrolase_sf"/>
</dbReference>
<keyword evidence="2" id="KW-0378">Hydrolase</keyword>
<sequence>MKTFAVRNGRWGLRYHDLPGQGVPVLFVHGIGCASSCDYPDVVAMPALSGRRRVLVDLLGFGFSDRPADFSYTVQEHASTLAALADHLALPSLDLFGHSMGGAVAISAAALLGERVRRLVLGEPNLDAGGGFFSRKIAAMTEAEYVQTGHAALIAESAAGGSDIWAASLSASAPYAVHRSAVSLIAGSEPGWREQLRSMTMPRTVVFGAHSLPDVDTARLPMDGVSVAIVENAGHSMAWENPAGLAAAIRQALE</sequence>
<dbReference type="PRINTS" id="PR00111">
    <property type="entry name" value="ABHYDROLASE"/>
</dbReference>
<dbReference type="GO" id="GO:0016020">
    <property type="term" value="C:membrane"/>
    <property type="evidence" value="ECO:0007669"/>
    <property type="project" value="TreeGrafter"/>
</dbReference>
<feature type="domain" description="AB hydrolase-1" evidence="1">
    <location>
        <begin position="25"/>
        <end position="248"/>
    </location>
</feature>
<dbReference type="InterPro" id="IPR000073">
    <property type="entry name" value="AB_hydrolase_1"/>
</dbReference>
<accession>A0A6J5DEZ6</accession>
<dbReference type="InterPro" id="IPR029058">
    <property type="entry name" value="AB_hydrolase_fold"/>
</dbReference>
<name>A0A6J5DEZ6_9BURK</name>
<gene>
    <name evidence="2" type="ORF">BPA30113_02231</name>
</gene>
<dbReference type="PANTHER" id="PTHR43798:SF33">
    <property type="entry name" value="HYDROLASE, PUTATIVE (AFU_ORTHOLOGUE AFUA_2G14860)-RELATED"/>
    <property type="match status" value="1"/>
</dbReference>
<evidence type="ECO:0000259" key="1">
    <source>
        <dbReference type="Pfam" id="PF12697"/>
    </source>
</evidence>
<dbReference type="GO" id="GO:0016787">
    <property type="term" value="F:hydrolase activity"/>
    <property type="evidence" value="ECO:0007669"/>
    <property type="project" value="UniProtKB-KW"/>
</dbReference>
<dbReference type="PANTHER" id="PTHR43798">
    <property type="entry name" value="MONOACYLGLYCEROL LIPASE"/>
    <property type="match status" value="1"/>
</dbReference>
<dbReference type="RefSeq" id="WP_034197265.1">
    <property type="nucleotide sequence ID" value="NZ_CABVQD010000005.1"/>
</dbReference>
<dbReference type="Pfam" id="PF12697">
    <property type="entry name" value="Abhydrolase_6"/>
    <property type="match status" value="1"/>
</dbReference>
<evidence type="ECO:0000313" key="3">
    <source>
        <dbReference type="Proteomes" id="UP000494330"/>
    </source>
</evidence>
<dbReference type="SUPFAM" id="SSF53474">
    <property type="entry name" value="alpha/beta-Hydrolases"/>
    <property type="match status" value="1"/>
</dbReference>
<dbReference type="Gene3D" id="3.40.50.1820">
    <property type="entry name" value="alpha/beta hydrolase"/>
    <property type="match status" value="1"/>
</dbReference>
<reference evidence="2 3" key="1">
    <citation type="submission" date="2019-09" db="EMBL/GenBank/DDBJ databases">
        <authorList>
            <person name="Depoorter E."/>
        </authorList>
    </citation>
    <scope>NUCLEOTIDE SEQUENCE [LARGE SCALE GENOMIC DNA]</scope>
    <source>
        <strain evidence="2">LMG 30113</strain>
    </source>
</reference>
<keyword evidence="3" id="KW-1185">Reference proteome</keyword>
<dbReference type="AlphaFoldDB" id="A0A6J5DEZ6"/>
<organism evidence="2 3">
    <name type="scientific">Burkholderia paludis</name>
    <dbReference type="NCBI Taxonomy" id="1506587"/>
    <lineage>
        <taxon>Bacteria</taxon>
        <taxon>Pseudomonadati</taxon>
        <taxon>Pseudomonadota</taxon>
        <taxon>Betaproteobacteria</taxon>
        <taxon>Burkholderiales</taxon>
        <taxon>Burkholderiaceae</taxon>
        <taxon>Burkholderia</taxon>
        <taxon>Burkholderia cepacia complex</taxon>
    </lineage>
</organism>
<evidence type="ECO:0000313" key="2">
    <source>
        <dbReference type="EMBL" id="VWB51535.1"/>
    </source>
</evidence>